<evidence type="ECO:0000313" key="4">
    <source>
        <dbReference type="EMBL" id="CAH0004298.1"/>
    </source>
</evidence>
<dbReference type="PANTHER" id="PTHR42748:SF31">
    <property type="entry name" value="NMRA-LIKE DOMAIN-CONTAINING PROTEIN-RELATED"/>
    <property type="match status" value="1"/>
</dbReference>
<evidence type="ECO:0000313" key="5">
    <source>
        <dbReference type="Proteomes" id="UP000754883"/>
    </source>
</evidence>
<dbReference type="Proteomes" id="UP000754883">
    <property type="component" value="Unassembled WGS sequence"/>
</dbReference>
<dbReference type="InterPro" id="IPR008030">
    <property type="entry name" value="NmrA-like"/>
</dbReference>
<keyword evidence="2" id="KW-0521">NADP</keyword>
<protein>
    <recommendedName>
        <fullName evidence="3">NmrA-like domain-containing protein</fullName>
    </recommendedName>
</protein>
<dbReference type="Pfam" id="PF05368">
    <property type="entry name" value="NmrA"/>
    <property type="match status" value="1"/>
</dbReference>
<comment type="caution">
    <text evidence="4">The sequence shown here is derived from an EMBL/GenBank/DDBJ whole genome shotgun (WGS) entry which is preliminary data.</text>
</comment>
<keyword evidence="5" id="KW-1185">Reference proteome</keyword>
<dbReference type="OrthoDB" id="300709at2759"/>
<evidence type="ECO:0000259" key="3">
    <source>
        <dbReference type="Pfam" id="PF05368"/>
    </source>
</evidence>
<dbReference type="InterPro" id="IPR051164">
    <property type="entry name" value="NmrA-like_oxidored"/>
</dbReference>
<evidence type="ECO:0000256" key="2">
    <source>
        <dbReference type="ARBA" id="ARBA00022857"/>
    </source>
</evidence>
<name>A0A9N9V003_9HYPO</name>
<sequence>MSKILTIFGATGIQGGSVVNAVLADKVLSRGFKIRAITRDASKPQALALKNRGLDVVVADLSSPETVTAAVSGSHTVFLVTNFWELMSKEQEIHQGKVVTDACVIAGVQHLIFSSLINVTTASGGRLTHVRHFDSKAAIEQYVRQSHISATFVLAGAYMSNYFDAIRQNNDGSYAMAMPISGHKAQIPLLDALGDTGKFVKAAMKNFPRYVGKHILAASEYYTPDRLMSEFSEVIGRDASFVQVSPEAAKDLFPAARAEEMVDNLLLLEDPGYFAGEPLEESLALLDERPSSWKAFAVENVDKWL</sequence>
<feature type="domain" description="NmrA-like" evidence="3">
    <location>
        <begin position="2"/>
        <end position="284"/>
    </location>
</feature>
<comment type="similarity">
    <text evidence="1">Belongs to the NmrA-type oxidoreductase family.</text>
</comment>
<dbReference type="AlphaFoldDB" id="A0A9N9V003"/>
<reference evidence="4" key="1">
    <citation type="submission" date="2021-10" db="EMBL/GenBank/DDBJ databases">
        <authorList>
            <person name="Piombo E."/>
        </authorList>
    </citation>
    <scope>NUCLEOTIDE SEQUENCE</scope>
</reference>
<evidence type="ECO:0000256" key="1">
    <source>
        <dbReference type="ARBA" id="ARBA00006328"/>
    </source>
</evidence>
<dbReference type="PANTHER" id="PTHR42748">
    <property type="entry name" value="NITROGEN METABOLITE REPRESSION PROTEIN NMRA FAMILY MEMBER"/>
    <property type="match status" value="1"/>
</dbReference>
<dbReference type="InterPro" id="IPR036291">
    <property type="entry name" value="NAD(P)-bd_dom_sf"/>
</dbReference>
<dbReference type="Gene3D" id="3.90.25.10">
    <property type="entry name" value="UDP-galactose 4-epimerase, domain 1"/>
    <property type="match status" value="1"/>
</dbReference>
<gene>
    <name evidence="4" type="ORF">CBYS24578_00011838</name>
</gene>
<accession>A0A9N9V003</accession>
<dbReference type="Gene3D" id="3.40.50.720">
    <property type="entry name" value="NAD(P)-binding Rossmann-like Domain"/>
    <property type="match status" value="1"/>
</dbReference>
<organism evidence="4 5">
    <name type="scientific">Clonostachys byssicola</name>
    <dbReference type="NCBI Taxonomy" id="160290"/>
    <lineage>
        <taxon>Eukaryota</taxon>
        <taxon>Fungi</taxon>
        <taxon>Dikarya</taxon>
        <taxon>Ascomycota</taxon>
        <taxon>Pezizomycotina</taxon>
        <taxon>Sordariomycetes</taxon>
        <taxon>Hypocreomycetidae</taxon>
        <taxon>Hypocreales</taxon>
        <taxon>Bionectriaceae</taxon>
        <taxon>Clonostachys</taxon>
    </lineage>
</organism>
<dbReference type="CDD" id="cd05251">
    <property type="entry name" value="NmrA_like_SDR_a"/>
    <property type="match status" value="1"/>
</dbReference>
<dbReference type="EMBL" id="CABFNO020001566">
    <property type="protein sequence ID" value="CAH0004298.1"/>
    <property type="molecule type" value="Genomic_DNA"/>
</dbReference>
<dbReference type="GO" id="GO:0005634">
    <property type="term" value="C:nucleus"/>
    <property type="evidence" value="ECO:0007669"/>
    <property type="project" value="TreeGrafter"/>
</dbReference>
<proteinExistence type="inferred from homology"/>
<dbReference type="SUPFAM" id="SSF51735">
    <property type="entry name" value="NAD(P)-binding Rossmann-fold domains"/>
    <property type="match status" value="1"/>
</dbReference>